<proteinExistence type="predicted"/>
<dbReference type="KEGG" id="dfa:DFA_08413"/>
<dbReference type="PANTHER" id="PTHR32134:SF92">
    <property type="entry name" value="FNIP REPEAT-CONTAINING PROTEIN"/>
    <property type="match status" value="1"/>
</dbReference>
<accession>F4Q609</accession>
<dbReference type="InterPro" id="IPR051251">
    <property type="entry name" value="STK_FNIP-Repeat"/>
</dbReference>
<sequence length="657" mass="74203">MSLLLQLSNLLLLQIISDIDDNGDIVCLLLTCKKLYNNSSLKRSIRFKGIEVISGYGEISKKLKATATQFKLLSFKDIYENSIPYHHVILPADHQSDNQNDSLVEYPQWIQQRISIADRVDKSNITNVLVRDYQAKSIQSLYDEIPSIETLLFNKPNQTQLLLDLGSISLLPRLQRLGVYAHDAIIGPHPTLKSLDLYIDTKHSLIDLQLTKLVSLKQLTLTDAVSGIGNGLFPSSLTSLTLTLTELPPRDTFYSLKSLVTLYFRMDRNLTDTEVEHPFIDLENLSTLKTLSISDSNHSTQVVKSYISISVPPSIKFLNFWSICLKIMPTQSTTATTTILMPQLETLYVQQRSLIEDNICLGSCPSLKKIVIGNCFKPMPSNIIFPSTIERIGIDKQCEQECTILGQVVFPPSLTHLTIFGMSCESVQKLPESLVNLKQMINQSPESLPRDLKKLMLEVEWRAPLEHLELPSSCPPNLETLDLLQIKGNITINKIPPTIKYLSIVLPTKLNIGLNTSPVYSISSKITSIDITQPQWLPQNTTHLTINVNNATKYPLLFRLDQVINHTNVRYLSISISTAFLQFSIQRLDANNLNVLVLETKTLQGGIITQQRLKRKSINQQQQYDPIYLCCNISSTSPYEFKFTRCDPEIKTTQGWN</sequence>
<feature type="chain" id="PRO_5003313783" evidence="1">
    <location>
        <begin position="20"/>
        <end position="657"/>
    </location>
</feature>
<gene>
    <name evidence="2" type="ORF">DFA_08413</name>
</gene>
<dbReference type="GeneID" id="14868872"/>
<keyword evidence="1" id="KW-0732">Signal</keyword>
<dbReference type="SUPFAM" id="SSF52058">
    <property type="entry name" value="L domain-like"/>
    <property type="match status" value="1"/>
</dbReference>
<dbReference type="RefSeq" id="XP_004355902.1">
    <property type="nucleotide sequence ID" value="XM_004355849.1"/>
</dbReference>
<evidence type="ECO:0000256" key="1">
    <source>
        <dbReference type="SAM" id="SignalP"/>
    </source>
</evidence>
<dbReference type="EMBL" id="GL883021">
    <property type="protein sequence ID" value="EGG17418.1"/>
    <property type="molecule type" value="Genomic_DNA"/>
</dbReference>
<dbReference type="AlphaFoldDB" id="F4Q609"/>
<evidence type="ECO:0000313" key="2">
    <source>
        <dbReference type="EMBL" id="EGG17418.1"/>
    </source>
</evidence>
<reference evidence="3" key="1">
    <citation type="journal article" date="2011" name="Genome Res.">
        <title>Phylogeny-wide analysis of social amoeba genomes highlights ancient origins for complex intercellular communication.</title>
        <authorList>
            <person name="Heidel A.J."/>
            <person name="Lawal H.M."/>
            <person name="Felder M."/>
            <person name="Schilde C."/>
            <person name="Helps N.R."/>
            <person name="Tunggal B."/>
            <person name="Rivero F."/>
            <person name="John U."/>
            <person name="Schleicher M."/>
            <person name="Eichinger L."/>
            <person name="Platzer M."/>
            <person name="Noegel A.A."/>
            <person name="Schaap P."/>
            <person name="Gloeckner G."/>
        </authorList>
    </citation>
    <scope>NUCLEOTIDE SEQUENCE [LARGE SCALE GENOMIC DNA]</scope>
    <source>
        <strain evidence="3">SH3</strain>
    </source>
</reference>
<name>F4Q609_CACFS</name>
<feature type="signal peptide" evidence="1">
    <location>
        <begin position="1"/>
        <end position="19"/>
    </location>
</feature>
<organism evidence="2 3">
    <name type="scientific">Cavenderia fasciculata</name>
    <name type="common">Slime mold</name>
    <name type="synonym">Dictyostelium fasciculatum</name>
    <dbReference type="NCBI Taxonomy" id="261658"/>
    <lineage>
        <taxon>Eukaryota</taxon>
        <taxon>Amoebozoa</taxon>
        <taxon>Evosea</taxon>
        <taxon>Eumycetozoa</taxon>
        <taxon>Dictyostelia</taxon>
        <taxon>Acytosteliales</taxon>
        <taxon>Cavenderiaceae</taxon>
        <taxon>Cavenderia</taxon>
    </lineage>
</organism>
<dbReference type="Proteomes" id="UP000007797">
    <property type="component" value="Unassembled WGS sequence"/>
</dbReference>
<keyword evidence="3" id="KW-1185">Reference proteome</keyword>
<evidence type="ECO:0000313" key="3">
    <source>
        <dbReference type="Proteomes" id="UP000007797"/>
    </source>
</evidence>
<dbReference type="PANTHER" id="PTHR32134">
    <property type="entry name" value="FNIP REPEAT-CONTAINING PROTEIN"/>
    <property type="match status" value="1"/>
</dbReference>
<protein>
    <submittedName>
        <fullName evidence="2">Uncharacterized protein</fullName>
    </submittedName>
</protein>